<protein>
    <submittedName>
        <fullName evidence="2">GNAT family N-acetyltransferase</fullName>
    </submittedName>
</protein>
<dbReference type="PANTHER" id="PTHR43792:SF1">
    <property type="entry name" value="N-ACETYLTRANSFERASE DOMAIN-CONTAINING PROTEIN"/>
    <property type="match status" value="1"/>
</dbReference>
<dbReference type="InterPro" id="IPR000182">
    <property type="entry name" value="GNAT_dom"/>
</dbReference>
<gene>
    <name evidence="2" type="ORF">O7047_07515</name>
</gene>
<dbReference type="AlphaFoldDB" id="A0AAE4IW76"/>
<comment type="caution">
    <text evidence="2">The sequence shown here is derived from an EMBL/GenBank/DDBJ whole genome shotgun (WGS) entry which is preliminary data.</text>
</comment>
<dbReference type="SUPFAM" id="SSF55729">
    <property type="entry name" value="Acyl-CoA N-acyltransferases (Nat)"/>
    <property type="match status" value="1"/>
</dbReference>
<evidence type="ECO:0000259" key="1">
    <source>
        <dbReference type="PROSITE" id="PS51186"/>
    </source>
</evidence>
<proteinExistence type="predicted"/>
<dbReference type="InterPro" id="IPR051531">
    <property type="entry name" value="N-acetyltransferase"/>
</dbReference>
<evidence type="ECO:0000313" key="2">
    <source>
        <dbReference type="EMBL" id="MDR9890081.1"/>
    </source>
</evidence>
<dbReference type="PROSITE" id="PS51186">
    <property type="entry name" value="GNAT"/>
    <property type="match status" value="1"/>
</dbReference>
<evidence type="ECO:0000313" key="3">
    <source>
        <dbReference type="Proteomes" id="UP001248822"/>
    </source>
</evidence>
<dbReference type="InterPro" id="IPR016181">
    <property type="entry name" value="Acyl_CoA_acyltransferase"/>
</dbReference>
<sequence length="177" mass="20156">MIELRTPRLICTPLREQDWPFFLALQQDPEVMRYVADERPVAALRDAFESRLPEWSPGCAHWLCLVVRDQATGTPLGLSGYIHREDDCAEVGFLFAPHAQGKGYGLESLRAVCEFAFTQGKIRRLTATVTAGNGASRRLLEKVGFRIEGELRESYYLADVWCNDWLFGLLKREYIGD</sequence>
<dbReference type="Proteomes" id="UP001248822">
    <property type="component" value="Unassembled WGS sequence"/>
</dbReference>
<dbReference type="PANTHER" id="PTHR43792">
    <property type="entry name" value="GNAT FAMILY, PUTATIVE (AFU_ORTHOLOGUE AFUA_3G00765)-RELATED-RELATED"/>
    <property type="match status" value="1"/>
</dbReference>
<dbReference type="RefSeq" id="WP_310825550.1">
    <property type="nucleotide sequence ID" value="NZ_JAQGEC010000005.1"/>
</dbReference>
<reference evidence="2" key="1">
    <citation type="submission" date="2022-12" db="EMBL/GenBank/DDBJ databases">
        <title>NDM-1 containing novel ST 2018 Pseudenterobacter timonensis.</title>
        <authorList>
            <person name="Halder G."/>
            <person name="Mandal S."/>
            <person name="Dutta S."/>
        </authorList>
    </citation>
    <scope>NUCLEOTIDE SEQUENCE</scope>
    <source>
        <strain evidence="2">CNCI147</strain>
    </source>
</reference>
<accession>A0AAE4IW76</accession>
<dbReference type="GO" id="GO:0016747">
    <property type="term" value="F:acyltransferase activity, transferring groups other than amino-acyl groups"/>
    <property type="evidence" value="ECO:0007669"/>
    <property type="project" value="InterPro"/>
</dbReference>
<name>A0AAE4IW76_9ENTR</name>
<dbReference type="Gene3D" id="3.40.630.30">
    <property type="match status" value="1"/>
</dbReference>
<organism evidence="2 3">
    <name type="scientific">Pseudenterobacter timonensis</name>
    <dbReference type="NCBI Taxonomy" id="1755099"/>
    <lineage>
        <taxon>Bacteria</taxon>
        <taxon>Pseudomonadati</taxon>
        <taxon>Pseudomonadota</taxon>
        <taxon>Gammaproteobacteria</taxon>
        <taxon>Enterobacterales</taxon>
        <taxon>Enterobacteriaceae</taxon>
        <taxon>Pseudenterobacter</taxon>
    </lineage>
</organism>
<feature type="domain" description="N-acetyltransferase" evidence="1">
    <location>
        <begin position="9"/>
        <end position="163"/>
    </location>
</feature>
<dbReference type="CDD" id="cd04301">
    <property type="entry name" value="NAT_SF"/>
    <property type="match status" value="1"/>
</dbReference>
<dbReference type="Pfam" id="PF13302">
    <property type="entry name" value="Acetyltransf_3"/>
    <property type="match status" value="1"/>
</dbReference>
<dbReference type="EMBL" id="JAQGEC010000005">
    <property type="protein sequence ID" value="MDR9890081.1"/>
    <property type="molecule type" value="Genomic_DNA"/>
</dbReference>